<proteinExistence type="inferred from homology"/>
<evidence type="ECO:0000256" key="2">
    <source>
        <dbReference type="ARBA" id="ARBA00023002"/>
    </source>
</evidence>
<dbReference type="PANTHER" id="PTHR45348">
    <property type="entry name" value="HYPOTHETICAL OXIDOREDUCTASE (EUROFUNG)"/>
    <property type="match status" value="1"/>
</dbReference>
<evidence type="ECO:0000256" key="3">
    <source>
        <dbReference type="SAM" id="MobiDB-lite"/>
    </source>
</evidence>
<dbReference type="Gene3D" id="3.90.180.10">
    <property type="entry name" value="Medium-chain alcohol dehydrogenases, catalytic domain"/>
    <property type="match status" value="1"/>
</dbReference>
<evidence type="ECO:0000313" key="6">
    <source>
        <dbReference type="Proteomes" id="UP001338125"/>
    </source>
</evidence>
<accession>A0ABR0S5B6</accession>
<evidence type="ECO:0000259" key="4">
    <source>
        <dbReference type="SMART" id="SM00829"/>
    </source>
</evidence>
<keyword evidence="6" id="KW-1185">Reference proteome</keyword>
<sequence>MGMEAVMEEAVLKVLDEVSIKKSSPFTTSLPSNFKIRILTLTPPKLRNGQPPHHPNRHRHPSQALALHPSNRPRSPPSDGEILVRNEWAASTPFDLHRADGGVLIDADAYPYLSGGGGAAGTVIALGAGDVKGLRVGDRVAAWAPFGGKQANHQDYVTIPAHMASKVPKGISLQEAVTVPANLVTVVYTATTDLRLELPWPKPEGWTPREASEPILLWGASSSVGIFALQVFRHWGYTNLIAVSSGKHHEYLKTLGATTCFDYTKPGVVDAMSSSHPTLPYIIDCIGSVSGTLAPLSKIAQRGSRVAVMLPIVIRDPTDTQAGEYSMNPSEFFADAWAEDVELIGVRTMFYLQNPFLRENLPSDMVPTLLAQGVIKPNKYRIVEGATKLERAQKALALLKSKAVSGERLVWRVSEQ</sequence>
<dbReference type="InterPro" id="IPR047122">
    <property type="entry name" value="Trans-enoyl_RdTase-like"/>
</dbReference>
<evidence type="ECO:0000256" key="1">
    <source>
        <dbReference type="ARBA" id="ARBA00008072"/>
    </source>
</evidence>
<evidence type="ECO:0000313" key="5">
    <source>
        <dbReference type="EMBL" id="KAK5987354.1"/>
    </source>
</evidence>
<dbReference type="PANTHER" id="PTHR45348:SF3">
    <property type="entry name" value="ENOYL REDUCTASE (ER) DOMAIN-CONTAINING PROTEIN"/>
    <property type="match status" value="1"/>
</dbReference>
<gene>
    <name evidence="5" type="ORF">PT974_11481</name>
</gene>
<comment type="similarity">
    <text evidence="1">Belongs to the zinc-containing alcohol dehydrogenase family.</text>
</comment>
<keyword evidence="2" id="KW-0560">Oxidoreductase</keyword>
<dbReference type="InterPro" id="IPR013154">
    <property type="entry name" value="ADH-like_N"/>
</dbReference>
<dbReference type="CDD" id="cd08249">
    <property type="entry name" value="enoyl_reductase_like"/>
    <property type="match status" value="1"/>
</dbReference>
<reference evidence="5 6" key="1">
    <citation type="submission" date="2024-01" db="EMBL/GenBank/DDBJ databases">
        <title>Complete genome of Cladobotryum mycophilum ATHUM6906.</title>
        <authorList>
            <person name="Christinaki A.C."/>
            <person name="Myridakis A.I."/>
            <person name="Kouvelis V.N."/>
        </authorList>
    </citation>
    <scope>NUCLEOTIDE SEQUENCE [LARGE SCALE GENOMIC DNA]</scope>
    <source>
        <strain evidence="5 6">ATHUM6906</strain>
    </source>
</reference>
<dbReference type="Gene3D" id="3.40.50.720">
    <property type="entry name" value="NAD(P)-binding Rossmann-like Domain"/>
    <property type="match status" value="1"/>
</dbReference>
<dbReference type="SUPFAM" id="SSF50129">
    <property type="entry name" value="GroES-like"/>
    <property type="match status" value="1"/>
</dbReference>
<dbReference type="Proteomes" id="UP001338125">
    <property type="component" value="Unassembled WGS sequence"/>
</dbReference>
<dbReference type="InterPro" id="IPR036291">
    <property type="entry name" value="NAD(P)-bd_dom_sf"/>
</dbReference>
<feature type="region of interest" description="Disordered" evidence="3">
    <location>
        <begin position="43"/>
        <end position="80"/>
    </location>
</feature>
<feature type="domain" description="Enoyl reductase (ER)" evidence="4">
    <location>
        <begin position="60"/>
        <end position="410"/>
    </location>
</feature>
<dbReference type="SUPFAM" id="SSF51735">
    <property type="entry name" value="NAD(P)-binding Rossmann-fold domains"/>
    <property type="match status" value="1"/>
</dbReference>
<dbReference type="Pfam" id="PF08240">
    <property type="entry name" value="ADH_N"/>
    <property type="match status" value="1"/>
</dbReference>
<dbReference type="InterPro" id="IPR011032">
    <property type="entry name" value="GroES-like_sf"/>
</dbReference>
<name>A0ABR0S5B6_9HYPO</name>
<comment type="caution">
    <text evidence="5">The sequence shown here is derived from an EMBL/GenBank/DDBJ whole genome shotgun (WGS) entry which is preliminary data.</text>
</comment>
<dbReference type="EMBL" id="JAVFKD010000016">
    <property type="protein sequence ID" value="KAK5987354.1"/>
    <property type="molecule type" value="Genomic_DNA"/>
</dbReference>
<dbReference type="SMART" id="SM00829">
    <property type="entry name" value="PKS_ER"/>
    <property type="match status" value="1"/>
</dbReference>
<organism evidence="5 6">
    <name type="scientific">Cladobotryum mycophilum</name>
    <dbReference type="NCBI Taxonomy" id="491253"/>
    <lineage>
        <taxon>Eukaryota</taxon>
        <taxon>Fungi</taxon>
        <taxon>Dikarya</taxon>
        <taxon>Ascomycota</taxon>
        <taxon>Pezizomycotina</taxon>
        <taxon>Sordariomycetes</taxon>
        <taxon>Hypocreomycetidae</taxon>
        <taxon>Hypocreales</taxon>
        <taxon>Hypocreaceae</taxon>
        <taxon>Cladobotryum</taxon>
    </lineage>
</organism>
<dbReference type="InterPro" id="IPR020843">
    <property type="entry name" value="ER"/>
</dbReference>
<protein>
    <submittedName>
        <fullName evidence="5">Trans-enoyl reductase lepG-like protein</fullName>
    </submittedName>
</protein>